<organism evidence="1">
    <name type="scientific">Siphoviridae sp. ct5jB2</name>
    <dbReference type="NCBI Taxonomy" id="2825337"/>
    <lineage>
        <taxon>Viruses</taxon>
        <taxon>Duplodnaviria</taxon>
        <taxon>Heunggongvirae</taxon>
        <taxon>Uroviricota</taxon>
        <taxon>Caudoviricetes</taxon>
    </lineage>
</organism>
<dbReference type="InterPro" id="IPR027417">
    <property type="entry name" value="P-loop_NTPase"/>
</dbReference>
<protein>
    <submittedName>
        <fullName evidence="1">Terminase large subunit</fullName>
    </submittedName>
</protein>
<dbReference type="Gene3D" id="3.40.50.300">
    <property type="entry name" value="P-loop containing nucleotide triphosphate hydrolases"/>
    <property type="match status" value="1"/>
</dbReference>
<evidence type="ECO:0000313" key="1">
    <source>
        <dbReference type="EMBL" id="DAF85450.1"/>
    </source>
</evidence>
<proteinExistence type="predicted"/>
<reference evidence="1" key="1">
    <citation type="journal article" date="2021" name="Proc. Natl. Acad. Sci. U.S.A.">
        <title>A Catalog of Tens of Thousands of Viruses from Human Metagenomes Reveals Hidden Associations with Chronic Diseases.</title>
        <authorList>
            <person name="Tisza M.J."/>
            <person name="Buck C.B."/>
        </authorList>
    </citation>
    <scope>NUCLEOTIDE SEQUENCE</scope>
    <source>
        <strain evidence="1">Ct5jB2</strain>
    </source>
</reference>
<dbReference type="EMBL" id="BK015927">
    <property type="protein sequence ID" value="DAF85450.1"/>
    <property type="molecule type" value="Genomic_DNA"/>
</dbReference>
<sequence>MTGILLKNMRKNYMEQFKYPVVYNDEIANRCIYGASFVRELLGIENHTKIYHKDIIYPMSSRKVEGFQRIAEEKNYYQENPVKFIKDFFNIQLLDSQAYLMQMSWATPQVMICASRAYGKSFWIVLFAMAKQMLAIQPWNCYIASGSSQQSATTFKKLEDIANDRIASLINSSGYIFKNEVEVPNASGDGFSHNPSGFTYSLHNGSFSRTLSSNIDRNRGARASCVIFDESAFLSQDLLSVYKAFCATKNEFATGFDKDGNMIDQTRLLAIPKPIPNQLVYVSSASSTDTPFYTMYRDFSKQMIMGNKDYFVAQIDCDLVMKPTIMNIPTTPALTREMIESDMRSNPEKARREYYCEFTTDAGSDAIIRRGVITRNERVYKPLLYNDTGDKKFVIAYDPARSRDNSVILVGEIYDSKLPDGSTEKKMRLVNCMNLIDVGKKIKSPMQTQDQIKYLKKVILDYNGGADGYGNIIGVYIDAGSGGSGVNIADYLMEDWVDSAGITHRGLIDKEYSSEYVSKFPNAVNKIHLINPAGYKSEMYEAMIELMNQDKITFTAPYDNKDYLTVFDIDEDVLNKAKEDIKKQLKEKNLPQDEYDQQFQKELDKIQSVNTKTIKLDWQDRIALANLDSLKEEIVNMVRKPRESGKDSFMLTPEKENKLHDDRSYTCALASYALMCERRKNITQRKRPKTGNLVDMLPIRKAKRFSSI</sequence>
<dbReference type="Gene3D" id="3.30.420.240">
    <property type="match status" value="1"/>
</dbReference>
<accession>A0A8S5TTB2</accession>
<name>A0A8S5TTB2_9CAUD</name>